<dbReference type="InterPro" id="IPR011257">
    <property type="entry name" value="DNA_glycosylase"/>
</dbReference>
<dbReference type="AlphaFoldDB" id="A0AAV9IS52"/>
<reference evidence="3 4" key="1">
    <citation type="submission" date="2022-07" db="EMBL/GenBank/DDBJ databases">
        <title>Genome-wide signatures of adaptation to extreme environments.</title>
        <authorList>
            <person name="Cho C.H."/>
            <person name="Yoon H.S."/>
        </authorList>
    </citation>
    <scope>NUCLEOTIDE SEQUENCE [LARGE SCALE GENOMIC DNA]</scope>
    <source>
        <strain evidence="3 4">DBV 063 E5</strain>
    </source>
</reference>
<dbReference type="InterPro" id="IPR003265">
    <property type="entry name" value="HhH-GPD_domain"/>
</dbReference>
<evidence type="ECO:0000313" key="4">
    <source>
        <dbReference type="Proteomes" id="UP001301350"/>
    </source>
</evidence>
<evidence type="ECO:0000313" key="3">
    <source>
        <dbReference type="EMBL" id="KAK4535011.1"/>
    </source>
</evidence>
<dbReference type="Proteomes" id="UP001301350">
    <property type="component" value="Unassembled WGS sequence"/>
</dbReference>
<dbReference type="GO" id="GO:0140097">
    <property type="term" value="F:catalytic activity, acting on DNA"/>
    <property type="evidence" value="ECO:0007669"/>
    <property type="project" value="UniProtKB-ARBA"/>
</dbReference>
<feature type="compositionally biased region" description="Basic residues" evidence="1">
    <location>
        <begin position="265"/>
        <end position="278"/>
    </location>
</feature>
<feature type="domain" description="HhH-GPD" evidence="2">
    <location>
        <begin position="56"/>
        <end position="222"/>
    </location>
</feature>
<dbReference type="GO" id="GO:0006284">
    <property type="term" value="P:base-excision repair"/>
    <property type="evidence" value="ECO:0007669"/>
    <property type="project" value="InterPro"/>
</dbReference>
<dbReference type="Gene3D" id="1.10.340.30">
    <property type="entry name" value="Hypothetical protein, domain 2"/>
    <property type="match status" value="1"/>
</dbReference>
<dbReference type="CDD" id="cd00056">
    <property type="entry name" value="ENDO3c"/>
    <property type="match status" value="1"/>
</dbReference>
<dbReference type="PANTHER" id="PTHR47203">
    <property type="match status" value="1"/>
</dbReference>
<name>A0AAV9IS52_CYACA</name>
<dbReference type="Gene3D" id="1.10.1670.10">
    <property type="entry name" value="Helix-hairpin-Helix base-excision DNA repair enzymes (C-terminal)"/>
    <property type="match status" value="1"/>
</dbReference>
<feature type="region of interest" description="Disordered" evidence="1">
    <location>
        <begin position="258"/>
        <end position="278"/>
    </location>
</feature>
<accession>A0AAV9IS52</accession>
<dbReference type="GO" id="GO:0016787">
    <property type="term" value="F:hydrolase activity"/>
    <property type="evidence" value="ECO:0007669"/>
    <property type="project" value="UniProtKB-ARBA"/>
</dbReference>
<dbReference type="InterPro" id="IPR023170">
    <property type="entry name" value="HhH_base_excis_C"/>
</dbReference>
<dbReference type="PANTHER" id="PTHR47203:SF1">
    <property type="entry name" value="HYPOTHETICAL BASE EXCISION DNA REPAIR PROTEIN (EUROFUNG)"/>
    <property type="match status" value="1"/>
</dbReference>
<evidence type="ECO:0000256" key="1">
    <source>
        <dbReference type="SAM" id="MobiDB-lite"/>
    </source>
</evidence>
<keyword evidence="4" id="KW-1185">Reference proteome</keyword>
<sequence>MSSGKRAVKATSFAWAEAPDIRSVHQALVRAYGVRKRPARRRTPEPLLDVLIRTVLSQNTTDALSERAYRQLRQRFSRWSEVLSATQQEVEGAIRVGGLARVRAQHIRDILQRVADARGVQRVCGHEDLSLEHLQAWSTPDVMQALTQHRGVGQKTAACVVLFGLRRDDVFPVDTHIHRVAQRLGWLGTGVAREDTQAALNEAVPDALKYALHLLLIAHGKRVCRARTPRCAECVLAPLGCRWYATADKVDAADIEGVGDGRRGQMSRKRRRSGGTER</sequence>
<evidence type="ECO:0000259" key="2">
    <source>
        <dbReference type="SMART" id="SM00478"/>
    </source>
</evidence>
<gene>
    <name evidence="3" type="ORF">CDCA_CDCA03G1036</name>
</gene>
<dbReference type="SMART" id="SM00478">
    <property type="entry name" value="ENDO3c"/>
    <property type="match status" value="1"/>
</dbReference>
<organism evidence="3 4">
    <name type="scientific">Cyanidium caldarium</name>
    <name type="common">Red alga</name>
    <dbReference type="NCBI Taxonomy" id="2771"/>
    <lineage>
        <taxon>Eukaryota</taxon>
        <taxon>Rhodophyta</taxon>
        <taxon>Bangiophyceae</taxon>
        <taxon>Cyanidiales</taxon>
        <taxon>Cyanidiaceae</taxon>
        <taxon>Cyanidium</taxon>
    </lineage>
</organism>
<protein>
    <recommendedName>
        <fullName evidence="2">HhH-GPD domain-containing protein</fullName>
    </recommendedName>
</protein>
<comment type="caution">
    <text evidence="3">The sequence shown here is derived from an EMBL/GenBank/DDBJ whole genome shotgun (WGS) entry which is preliminary data.</text>
</comment>
<dbReference type="SUPFAM" id="SSF48150">
    <property type="entry name" value="DNA-glycosylase"/>
    <property type="match status" value="1"/>
</dbReference>
<dbReference type="Pfam" id="PF00730">
    <property type="entry name" value="HhH-GPD"/>
    <property type="match status" value="1"/>
</dbReference>
<proteinExistence type="predicted"/>
<dbReference type="EMBL" id="JANCYW010000003">
    <property type="protein sequence ID" value="KAK4535011.1"/>
    <property type="molecule type" value="Genomic_DNA"/>
</dbReference>